<organism evidence="1 2">
    <name type="scientific">Nostoc flagelliforme CCNUN1</name>
    <dbReference type="NCBI Taxonomy" id="2038116"/>
    <lineage>
        <taxon>Bacteria</taxon>
        <taxon>Bacillati</taxon>
        <taxon>Cyanobacteriota</taxon>
        <taxon>Cyanophyceae</taxon>
        <taxon>Nostocales</taxon>
        <taxon>Nostocaceae</taxon>
        <taxon>Nostoc</taxon>
    </lineage>
</organism>
<proteinExistence type="predicted"/>
<dbReference type="KEGG" id="nfl:COO91_06395"/>
<gene>
    <name evidence="1" type="ORF">COO91_06395</name>
</gene>
<dbReference type="AlphaFoldDB" id="A0A2K8SY75"/>
<dbReference type="EMBL" id="CP024785">
    <property type="protein sequence ID" value="AUB40382.1"/>
    <property type="molecule type" value="Genomic_DNA"/>
</dbReference>
<reference evidence="1 2" key="1">
    <citation type="submission" date="2017-11" db="EMBL/GenBank/DDBJ databases">
        <title>Complete genome of a free-living desiccation-tolerant cyanobacterium and its photosynthetic adaptation to extreme terrestrial habitat.</title>
        <authorList>
            <person name="Shang J."/>
        </authorList>
    </citation>
    <scope>NUCLEOTIDE SEQUENCE [LARGE SCALE GENOMIC DNA]</scope>
    <source>
        <strain evidence="1 2">CCNUN1</strain>
    </source>
</reference>
<name>A0A2K8SY75_9NOSO</name>
<accession>A0A2K8SY75</accession>
<protein>
    <submittedName>
        <fullName evidence="1">Uncharacterized protein</fullName>
    </submittedName>
</protein>
<dbReference type="Proteomes" id="UP000232003">
    <property type="component" value="Chromosome"/>
</dbReference>
<evidence type="ECO:0000313" key="1">
    <source>
        <dbReference type="EMBL" id="AUB40382.1"/>
    </source>
</evidence>
<keyword evidence="2" id="KW-1185">Reference proteome</keyword>
<sequence length="41" mass="4364">MNLTPLPLKGRGWGLGLYSMQLGSAISLFCHFPGGRSLEAS</sequence>
<evidence type="ECO:0000313" key="2">
    <source>
        <dbReference type="Proteomes" id="UP000232003"/>
    </source>
</evidence>